<reference evidence="1 2" key="1">
    <citation type="submission" date="2015-07" db="EMBL/GenBank/DDBJ databases">
        <title>The genome of Dufourea novaeangliae.</title>
        <authorList>
            <person name="Pan H."/>
            <person name="Kapheim K."/>
        </authorList>
    </citation>
    <scope>NUCLEOTIDE SEQUENCE [LARGE SCALE GENOMIC DNA]</scope>
    <source>
        <strain evidence="1">0120121106</strain>
        <tissue evidence="1">Whole body</tissue>
    </source>
</reference>
<keyword evidence="2" id="KW-1185">Reference proteome</keyword>
<evidence type="ECO:0000313" key="2">
    <source>
        <dbReference type="Proteomes" id="UP000076502"/>
    </source>
</evidence>
<name>A0A154PAX1_DUFNO</name>
<evidence type="ECO:0000313" key="1">
    <source>
        <dbReference type="EMBL" id="KZC08330.1"/>
    </source>
</evidence>
<dbReference type="Proteomes" id="UP000076502">
    <property type="component" value="Unassembled WGS sequence"/>
</dbReference>
<gene>
    <name evidence="1" type="ORF">WN55_09234</name>
</gene>
<sequence>MYLRSSYFTDILVRTLVDPTVVDADFTFDGNFVWHVNRYEPAFSSTRERDSCSKKPQGVIT</sequence>
<proteinExistence type="predicted"/>
<protein>
    <submittedName>
        <fullName evidence="1">Uncharacterized protein</fullName>
    </submittedName>
</protein>
<dbReference type="EMBL" id="KQ434846">
    <property type="protein sequence ID" value="KZC08330.1"/>
    <property type="molecule type" value="Genomic_DNA"/>
</dbReference>
<dbReference type="AlphaFoldDB" id="A0A154PAX1"/>
<organism evidence="1 2">
    <name type="scientific">Dufourea novaeangliae</name>
    <name type="common">Sweat bee</name>
    <dbReference type="NCBI Taxonomy" id="178035"/>
    <lineage>
        <taxon>Eukaryota</taxon>
        <taxon>Metazoa</taxon>
        <taxon>Ecdysozoa</taxon>
        <taxon>Arthropoda</taxon>
        <taxon>Hexapoda</taxon>
        <taxon>Insecta</taxon>
        <taxon>Pterygota</taxon>
        <taxon>Neoptera</taxon>
        <taxon>Endopterygota</taxon>
        <taxon>Hymenoptera</taxon>
        <taxon>Apocrita</taxon>
        <taxon>Aculeata</taxon>
        <taxon>Apoidea</taxon>
        <taxon>Anthophila</taxon>
        <taxon>Halictidae</taxon>
        <taxon>Rophitinae</taxon>
        <taxon>Dufourea</taxon>
    </lineage>
</organism>
<accession>A0A154PAX1</accession>